<dbReference type="GO" id="GO:0005634">
    <property type="term" value="C:nucleus"/>
    <property type="evidence" value="ECO:0007669"/>
    <property type="project" value="TreeGrafter"/>
</dbReference>
<name>A0A6A2X6N4_HIBSY</name>
<dbReference type="UniPathway" id="UPA00143"/>
<dbReference type="Pfam" id="PF00651">
    <property type="entry name" value="BTB"/>
    <property type="match status" value="1"/>
</dbReference>
<dbReference type="AlphaFoldDB" id="A0A6A2X6N4"/>
<dbReference type="Gene3D" id="3.30.710.10">
    <property type="entry name" value="Potassium Channel Kv1.1, Chain A"/>
    <property type="match status" value="1"/>
</dbReference>
<dbReference type="PANTHER" id="PTHR46336">
    <property type="entry name" value="OS02G0260700 PROTEIN"/>
    <property type="match status" value="1"/>
</dbReference>
<evidence type="ECO:0000313" key="5">
    <source>
        <dbReference type="Proteomes" id="UP000436088"/>
    </source>
</evidence>
<dbReference type="InterPro" id="IPR011333">
    <property type="entry name" value="SKP1/BTB/POZ_sf"/>
</dbReference>
<comment type="pathway">
    <text evidence="1">Protein modification; protein ubiquitination.</text>
</comment>
<feature type="region of interest" description="Disordered" evidence="2">
    <location>
        <begin position="1"/>
        <end position="21"/>
    </location>
</feature>
<protein>
    <submittedName>
        <fullName evidence="4">BTB/POZ domain-containing protein</fullName>
    </submittedName>
</protein>
<reference evidence="4" key="1">
    <citation type="submission" date="2019-09" db="EMBL/GenBank/DDBJ databases">
        <title>Draft genome information of white flower Hibiscus syriacus.</title>
        <authorList>
            <person name="Kim Y.-M."/>
        </authorList>
    </citation>
    <scope>NUCLEOTIDE SEQUENCE [LARGE SCALE GENOMIC DNA]</scope>
    <source>
        <strain evidence="4">YM2019G1</strain>
    </source>
</reference>
<proteinExistence type="predicted"/>
<feature type="domain" description="BTB" evidence="3">
    <location>
        <begin position="222"/>
        <end position="268"/>
    </location>
</feature>
<sequence>MIDGGGRVSNQGTGVGLKPENGYDDFMTRAPFHLGNGFVNNHFPLSRLDECFEEDEEGNEEEVEQQSTSTFWNKTENGYLNSSSCHRSANEQLPGRVSFVTLADMNPTFEKLKSVTLSQKHIQRIGTSCQFDMSITPRCRVYWKMKEGLCPDEQVLIDNQPDMDAVVCENQDEETVAMIEETQLGDEYAINNESSWNMDCSTVLRVKTLHISSPILLQEEAAVMELLNFMYSNSLSSTRAPALLDVLMAADKFEVASLMRYCSRLLCNLPMTPESAMLYLNLPSSVLMGEAVQPLIDAAKQYLACRCKDITK</sequence>
<dbReference type="SUPFAM" id="SSF54695">
    <property type="entry name" value="POZ domain"/>
    <property type="match status" value="1"/>
</dbReference>
<dbReference type="PANTHER" id="PTHR46336:SF3">
    <property type="entry name" value="BTB_POZ DOMAIN-CONTAINING PROTEIN POB1"/>
    <property type="match status" value="1"/>
</dbReference>
<evidence type="ECO:0000259" key="3">
    <source>
        <dbReference type="Pfam" id="PF00651"/>
    </source>
</evidence>
<evidence type="ECO:0000313" key="4">
    <source>
        <dbReference type="EMBL" id="KAE8657676.1"/>
    </source>
</evidence>
<dbReference type="EMBL" id="VEPZ02001756">
    <property type="protein sequence ID" value="KAE8657676.1"/>
    <property type="molecule type" value="Genomic_DNA"/>
</dbReference>
<dbReference type="GO" id="GO:0010114">
    <property type="term" value="P:response to red light"/>
    <property type="evidence" value="ECO:0007669"/>
    <property type="project" value="TreeGrafter"/>
</dbReference>
<gene>
    <name evidence="4" type="ORF">F3Y22_tig00116984pilonHSYRG00201</name>
</gene>
<evidence type="ECO:0000256" key="1">
    <source>
        <dbReference type="ARBA" id="ARBA00004906"/>
    </source>
</evidence>
<keyword evidence="5" id="KW-1185">Reference proteome</keyword>
<organism evidence="4 5">
    <name type="scientific">Hibiscus syriacus</name>
    <name type="common">Rose of Sharon</name>
    <dbReference type="NCBI Taxonomy" id="106335"/>
    <lineage>
        <taxon>Eukaryota</taxon>
        <taxon>Viridiplantae</taxon>
        <taxon>Streptophyta</taxon>
        <taxon>Embryophyta</taxon>
        <taxon>Tracheophyta</taxon>
        <taxon>Spermatophyta</taxon>
        <taxon>Magnoliopsida</taxon>
        <taxon>eudicotyledons</taxon>
        <taxon>Gunneridae</taxon>
        <taxon>Pentapetalae</taxon>
        <taxon>rosids</taxon>
        <taxon>malvids</taxon>
        <taxon>Malvales</taxon>
        <taxon>Malvaceae</taxon>
        <taxon>Malvoideae</taxon>
        <taxon>Hibiscus</taxon>
    </lineage>
</organism>
<dbReference type="InterPro" id="IPR000210">
    <property type="entry name" value="BTB/POZ_dom"/>
</dbReference>
<dbReference type="Proteomes" id="UP000436088">
    <property type="component" value="Unassembled WGS sequence"/>
</dbReference>
<accession>A0A6A2X6N4</accession>
<dbReference type="GO" id="GO:0016567">
    <property type="term" value="P:protein ubiquitination"/>
    <property type="evidence" value="ECO:0007669"/>
    <property type="project" value="UniProtKB-UniPathway"/>
</dbReference>
<comment type="caution">
    <text evidence="4">The sequence shown here is derived from an EMBL/GenBank/DDBJ whole genome shotgun (WGS) entry which is preliminary data.</text>
</comment>
<dbReference type="InterPro" id="IPR045890">
    <property type="entry name" value="POB1-like"/>
</dbReference>
<evidence type="ECO:0000256" key="2">
    <source>
        <dbReference type="SAM" id="MobiDB-lite"/>
    </source>
</evidence>